<evidence type="ECO:0000313" key="1">
    <source>
        <dbReference type="EMBL" id="GAA5140875.1"/>
    </source>
</evidence>
<gene>
    <name evidence="1" type="ORF">GCM10023213_24150</name>
</gene>
<comment type="caution">
    <text evidence="1">The sequence shown here is derived from an EMBL/GenBank/DDBJ whole genome shotgun (WGS) entry which is preliminary data.</text>
</comment>
<dbReference type="Proteomes" id="UP001499852">
    <property type="component" value="Unassembled WGS sequence"/>
</dbReference>
<proteinExistence type="predicted"/>
<reference evidence="2" key="1">
    <citation type="journal article" date="2019" name="Int. J. Syst. Evol. Microbiol.">
        <title>The Global Catalogue of Microorganisms (GCM) 10K type strain sequencing project: providing services to taxonomists for standard genome sequencing and annotation.</title>
        <authorList>
            <consortium name="The Broad Institute Genomics Platform"/>
            <consortium name="The Broad Institute Genome Sequencing Center for Infectious Disease"/>
            <person name="Wu L."/>
            <person name="Ma J."/>
        </authorList>
    </citation>
    <scope>NUCLEOTIDE SEQUENCE [LARGE SCALE GENOMIC DNA]</scope>
    <source>
        <strain evidence="2">JCM 18053</strain>
    </source>
</reference>
<protein>
    <recommendedName>
        <fullName evidence="3">Terminase small subunit</fullName>
    </recommendedName>
</protein>
<dbReference type="EMBL" id="BAABIA010000004">
    <property type="protein sequence ID" value="GAA5140875.1"/>
    <property type="molecule type" value="Genomic_DNA"/>
</dbReference>
<keyword evidence="2" id="KW-1185">Reference proteome</keyword>
<sequence length="165" mass="18916">MPLKQAAAMAGMSYDTLNHWQKRGENESAPPEYRQFCQLLRRSQAVAMQVHVSSICEAAKRDWRAAAWMLERRHPEDFARPQQFEHSGPGGKPLMPDPEVNHEVLVRMKKQQGIVELLKKMGGIIKEKRFQLDENAKAQKEAATLQKPFVLNTSQFKPKLAPLRE</sequence>
<evidence type="ECO:0000313" key="2">
    <source>
        <dbReference type="Proteomes" id="UP001499852"/>
    </source>
</evidence>
<organism evidence="1 2">
    <name type="scientific">Prosthecobacter algae</name>
    <dbReference type="NCBI Taxonomy" id="1144682"/>
    <lineage>
        <taxon>Bacteria</taxon>
        <taxon>Pseudomonadati</taxon>
        <taxon>Verrucomicrobiota</taxon>
        <taxon>Verrucomicrobiia</taxon>
        <taxon>Verrucomicrobiales</taxon>
        <taxon>Verrucomicrobiaceae</taxon>
        <taxon>Prosthecobacter</taxon>
    </lineage>
</organism>
<accession>A0ABP9P9T9</accession>
<evidence type="ECO:0008006" key="3">
    <source>
        <dbReference type="Google" id="ProtNLM"/>
    </source>
</evidence>
<name>A0ABP9P9T9_9BACT</name>